<dbReference type="Proteomes" id="UP000219439">
    <property type="component" value="Unassembled WGS sequence"/>
</dbReference>
<dbReference type="AlphaFoldDB" id="A0A285PD34"/>
<reference evidence="1 2" key="1">
    <citation type="submission" date="2017-09" db="EMBL/GenBank/DDBJ databases">
        <authorList>
            <person name="Ehlers B."/>
            <person name="Leendertz F.H."/>
        </authorList>
    </citation>
    <scope>NUCLEOTIDE SEQUENCE [LARGE SCALE GENOMIC DNA]</scope>
    <source>
        <strain evidence="1 2">DSM 18289</strain>
    </source>
</reference>
<sequence length="88" mass="10015">MLLEPLKVNKANDVIWDPVLLRAREASYSYPVRLSLNWVGACNPDRYLRSGGFVAVLTTLILDHYMKSLEPLVMSGTIWNSTICIYKL</sequence>
<name>A0A285PD34_9HYPH</name>
<dbReference type="EMBL" id="OBEL01000002">
    <property type="protein sequence ID" value="SNZ19123.1"/>
    <property type="molecule type" value="Genomic_DNA"/>
</dbReference>
<organism evidence="1 2">
    <name type="scientific">Cohaesibacter gelatinilyticus</name>
    <dbReference type="NCBI Taxonomy" id="372072"/>
    <lineage>
        <taxon>Bacteria</taxon>
        <taxon>Pseudomonadati</taxon>
        <taxon>Pseudomonadota</taxon>
        <taxon>Alphaproteobacteria</taxon>
        <taxon>Hyphomicrobiales</taxon>
        <taxon>Cohaesibacteraceae</taxon>
    </lineage>
</organism>
<accession>A0A285PD34</accession>
<evidence type="ECO:0000313" key="1">
    <source>
        <dbReference type="EMBL" id="SNZ19123.1"/>
    </source>
</evidence>
<evidence type="ECO:0000313" key="2">
    <source>
        <dbReference type="Proteomes" id="UP000219439"/>
    </source>
</evidence>
<keyword evidence="2" id="KW-1185">Reference proteome</keyword>
<protein>
    <submittedName>
        <fullName evidence="1">Uncharacterized protein</fullName>
    </submittedName>
</protein>
<proteinExistence type="predicted"/>
<gene>
    <name evidence="1" type="ORF">SAMN06265368_2203</name>
</gene>